<evidence type="ECO:0000313" key="2">
    <source>
        <dbReference type="EMBL" id="KAG8192540.1"/>
    </source>
</evidence>
<gene>
    <name evidence="2" type="ORF">JTE90_015175</name>
</gene>
<dbReference type="Proteomes" id="UP000827092">
    <property type="component" value="Unassembled WGS sequence"/>
</dbReference>
<reference evidence="2 3" key="1">
    <citation type="journal article" date="2022" name="Nat. Ecol. Evol.">
        <title>A masculinizing supergene underlies an exaggerated male reproductive morph in a spider.</title>
        <authorList>
            <person name="Hendrickx F."/>
            <person name="De Corte Z."/>
            <person name="Sonet G."/>
            <person name="Van Belleghem S.M."/>
            <person name="Kostlbacher S."/>
            <person name="Vangestel C."/>
        </authorList>
    </citation>
    <scope>NUCLEOTIDE SEQUENCE [LARGE SCALE GENOMIC DNA]</scope>
    <source>
        <strain evidence="2">W744_W776</strain>
    </source>
</reference>
<dbReference type="AlphaFoldDB" id="A0AAV6V712"/>
<comment type="caution">
    <text evidence="2">The sequence shown here is derived from an EMBL/GenBank/DDBJ whole genome shotgun (WGS) entry which is preliminary data.</text>
</comment>
<protein>
    <submittedName>
        <fullName evidence="2">Uncharacterized protein</fullName>
    </submittedName>
</protein>
<evidence type="ECO:0000313" key="3">
    <source>
        <dbReference type="Proteomes" id="UP000827092"/>
    </source>
</evidence>
<accession>A0AAV6V712</accession>
<dbReference type="EMBL" id="JAFNEN010000138">
    <property type="protein sequence ID" value="KAG8192540.1"/>
    <property type="molecule type" value="Genomic_DNA"/>
</dbReference>
<feature type="region of interest" description="Disordered" evidence="1">
    <location>
        <begin position="1"/>
        <end position="53"/>
    </location>
</feature>
<sequence>MSSVPKSPEIKCLPDEAMTTNKAKQMTSIPHPKPPSHTTAGKKQEKTGKSKKFIHIEPFSRNPDVHVVDL</sequence>
<feature type="compositionally biased region" description="Polar residues" evidence="1">
    <location>
        <begin position="18"/>
        <end position="28"/>
    </location>
</feature>
<name>A0AAV6V712_9ARAC</name>
<organism evidence="2 3">
    <name type="scientific">Oedothorax gibbosus</name>
    <dbReference type="NCBI Taxonomy" id="931172"/>
    <lineage>
        <taxon>Eukaryota</taxon>
        <taxon>Metazoa</taxon>
        <taxon>Ecdysozoa</taxon>
        <taxon>Arthropoda</taxon>
        <taxon>Chelicerata</taxon>
        <taxon>Arachnida</taxon>
        <taxon>Araneae</taxon>
        <taxon>Araneomorphae</taxon>
        <taxon>Entelegynae</taxon>
        <taxon>Araneoidea</taxon>
        <taxon>Linyphiidae</taxon>
        <taxon>Erigoninae</taxon>
        <taxon>Oedothorax</taxon>
    </lineage>
</organism>
<evidence type="ECO:0000256" key="1">
    <source>
        <dbReference type="SAM" id="MobiDB-lite"/>
    </source>
</evidence>
<proteinExistence type="predicted"/>
<keyword evidence="3" id="KW-1185">Reference proteome</keyword>